<dbReference type="AlphaFoldDB" id="A0A5M6DNK7"/>
<keyword evidence="2" id="KW-1185">Reference proteome</keyword>
<gene>
    <name evidence="1" type="ORF">F0145_07430</name>
</gene>
<comment type="caution">
    <text evidence="1">The sequence shown here is derived from an EMBL/GenBank/DDBJ whole genome shotgun (WGS) entry which is preliminary data.</text>
</comment>
<name>A0A5M6DNK7_9BACT</name>
<dbReference type="RefSeq" id="WP_150087688.1">
    <property type="nucleotide sequence ID" value="NZ_VWSF01000004.1"/>
</dbReference>
<evidence type="ECO:0000313" key="2">
    <source>
        <dbReference type="Proteomes" id="UP000323426"/>
    </source>
</evidence>
<dbReference type="EMBL" id="VWSF01000004">
    <property type="protein sequence ID" value="KAA5547770.1"/>
    <property type="molecule type" value="Genomic_DNA"/>
</dbReference>
<protein>
    <submittedName>
        <fullName evidence="1">Uncharacterized protein</fullName>
    </submittedName>
</protein>
<dbReference type="Proteomes" id="UP000323426">
    <property type="component" value="Unassembled WGS sequence"/>
</dbReference>
<sequence>MEKKAANPENCLGNYFYVLFCESPFDVSKTFSEEFLSDFNSVPFYNFNDAARFAEDMANYWEKQILENPKLDITRLEELTDVWRYLSLKIKPQVKELEAVTA</sequence>
<accession>A0A5M6DNK7</accession>
<evidence type="ECO:0000313" key="1">
    <source>
        <dbReference type="EMBL" id="KAA5547770.1"/>
    </source>
</evidence>
<organism evidence="1 2">
    <name type="scientific">Adhaeribacter rhizoryzae</name>
    <dbReference type="NCBI Taxonomy" id="2607907"/>
    <lineage>
        <taxon>Bacteria</taxon>
        <taxon>Pseudomonadati</taxon>
        <taxon>Bacteroidota</taxon>
        <taxon>Cytophagia</taxon>
        <taxon>Cytophagales</taxon>
        <taxon>Hymenobacteraceae</taxon>
        <taxon>Adhaeribacter</taxon>
    </lineage>
</organism>
<proteinExistence type="predicted"/>
<reference evidence="1 2" key="1">
    <citation type="submission" date="2019-09" db="EMBL/GenBank/DDBJ databases">
        <title>Genome sequence and assembly of Adhaeribacter sp.</title>
        <authorList>
            <person name="Chhetri G."/>
        </authorList>
    </citation>
    <scope>NUCLEOTIDE SEQUENCE [LARGE SCALE GENOMIC DNA]</scope>
    <source>
        <strain evidence="1 2">DK36</strain>
    </source>
</reference>